<reference evidence="10 11" key="1">
    <citation type="submission" date="2015-09" db="EMBL/GenBank/DDBJ databases">
        <authorList>
            <consortium name="Pathogen Informatics"/>
        </authorList>
    </citation>
    <scope>NUCLEOTIDE SEQUENCE [LARGE SCALE GENOMIC DNA]</scope>
    <source>
        <strain evidence="10 11">2789STDY5608850</strain>
    </source>
</reference>
<feature type="region of interest" description="Disordered" evidence="7">
    <location>
        <begin position="132"/>
        <end position="191"/>
    </location>
</feature>
<dbReference type="GO" id="GO:0003700">
    <property type="term" value="F:DNA-binding transcription factor activity"/>
    <property type="evidence" value="ECO:0007669"/>
    <property type="project" value="InterPro"/>
</dbReference>
<dbReference type="PROSITE" id="PS01124">
    <property type="entry name" value="HTH_ARAC_FAMILY_2"/>
    <property type="match status" value="1"/>
</dbReference>
<evidence type="ECO:0000256" key="5">
    <source>
        <dbReference type="ARBA" id="ARBA00024867"/>
    </source>
</evidence>
<feature type="domain" description="HTH araC/xylS-type" evidence="8">
    <location>
        <begin position="197"/>
        <end position="295"/>
    </location>
</feature>
<dbReference type="Proteomes" id="UP000095651">
    <property type="component" value="Unassembled WGS sequence"/>
</dbReference>
<accession>A0A173YFL3</accession>
<dbReference type="PROSITE" id="PS50110">
    <property type="entry name" value="RESPONSE_REGULATORY"/>
    <property type="match status" value="1"/>
</dbReference>
<dbReference type="CDD" id="cd17536">
    <property type="entry name" value="REC_YesN-like"/>
    <property type="match status" value="1"/>
</dbReference>
<feature type="modified residue" description="4-aspartylphosphate" evidence="6">
    <location>
        <position position="55"/>
    </location>
</feature>
<name>A0A173YFL3_9FIRM</name>
<evidence type="ECO:0000256" key="1">
    <source>
        <dbReference type="ARBA" id="ARBA00018672"/>
    </source>
</evidence>
<dbReference type="Pfam" id="PF12833">
    <property type="entry name" value="HTH_18"/>
    <property type="match status" value="1"/>
</dbReference>
<evidence type="ECO:0000256" key="4">
    <source>
        <dbReference type="ARBA" id="ARBA00023163"/>
    </source>
</evidence>
<keyword evidence="6" id="KW-0597">Phosphoprotein</keyword>
<evidence type="ECO:0000256" key="6">
    <source>
        <dbReference type="PROSITE-ProRule" id="PRU00169"/>
    </source>
</evidence>
<dbReference type="InterPro" id="IPR018062">
    <property type="entry name" value="HTH_AraC-typ_CS"/>
</dbReference>
<evidence type="ECO:0000313" key="10">
    <source>
        <dbReference type="EMBL" id="CUN62310.1"/>
    </source>
</evidence>
<dbReference type="PROSITE" id="PS00041">
    <property type="entry name" value="HTH_ARAC_FAMILY_1"/>
    <property type="match status" value="1"/>
</dbReference>
<evidence type="ECO:0000259" key="9">
    <source>
        <dbReference type="PROSITE" id="PS50110"/>
    </source>
</evidence>
<dbReference type="GO" id="GO:0043565">
    <property type="term" value="F:sequence-specific DNA binding"/>
    <property type="evidence" value="ECO:0007669"/>
    <property type="project" value="InterPro"/>
</dbReference>
<dbReference type="SUPFAM" id="SSF46689">
    <property type="entry name" value="Homeodomain-like"/>
    <property type="match status" value="2"/>
</dbReference>
<dbReference type="Gene3D" id="3.40.50.2300">
    <property type="match status" value="1"/>
</dbReference>
<dbReference type="PANTHER" id="PTHR43280:SF28">
    <property type="entry name" value="HTH-TYPE TRANSCRIPTIONAL ACTIVATOR RHAS"/>
    <property type="match status" value="1"/>
</dbReference>
<keyword evidence="4" id="KW-0804">Transcription</keyword>
<evidence type="ECO:0000313" key="11">
    <source>
        <dbReference type="Proteomes" id="UP000095651"/>
    </source>
</evidence>
<dbReference type="Gene3D" id="1.10.10.60">
    <property type="entry name" value="Homeodomain-like"/>
    <property type="match status" value="2"/>
</dbReference>
<dbReference type="SMART" id="SM00342">
    <property type="entry name" value="HTH_ARAC"/>
    <property type="match status" value="1"/>
</dbReference>
<protein>
    <recommendedName>
        <fullName evidence="1">Stage 0 sporulation protein A homolog</fullName>
    </recommendedName>
</protein>
<evidence type="ECO:0000256" key="7">
    <source>
        <dbReference type="SAM" id="MobiDB-lite"/>
    </source>
</evidence>
<organism evidence="10 11">
    <name type="scientific">Hungatella hathewayi</name>
    <dbReference type="NCBI Taxonomy" id="154046"/>
    <lineage>
        <taxon>Bacteria</taxon>
        <taxon>Bacillati</taxon>
        <taxon>Bacillota</taxon>
        <taxon>Clostridia</taxon>
        <taxon>Lachnospirales</taxon>
        <taxon>Lachnospiraceae</taxon>
        <taxon>Hungatella</taxon>
    </lineage>
</organism>
<evidence type="ECO:0000256" key="3">
    <source>
        <dbReference type="ARBA" id="ARBA00023125"/>
    </source>
</evidence>
<dbReference type="InterPro" id="IPR001789">
    <property type="entry name" value="Sig_transdc_resp-reg_receiver"/>
</dbReference>
<dbReference type="InterPro" id="IPR018060">
    <property type="entry name" value="HTH_AraC"/>
</dbReference>
<dbReference type="AlphaFoldDB" id="A0A173YFL3"/>
<proteinExistence type="predicted"/>
<dbReference type="EMBL" id="CYZE01000001">
    <property type="protein sequence ID" value="CUN62310.1"/>
    <property type="molecule type" value="Genomic_DNA"/>
</dbReference>
<dbReference type="SMART" id="SM00448">
    <property type="entry name" value="REC"/>
    <property type="match status" value="1"/>
</dbReference>
<feature type="compositionally biased region" description="Basic and acidic residues" evidence="7">
    <location>
        <begin position="152"/>
        <end position="161"/>
    </location>
</feature>
<comment type="function">
    <text evidence="5">May play the central regulatory role in sporulation. It may be an element of the effector pathway responsible for the activation of sporulation genes in response to nutritional stress. Spo0A may act in concert with spo0H (a sigma factor) to control the expression of some genes that are critical to the sporulation process.</text>
</comment>
<keyword evidence="2" id="KW-0805">Transcription regulation</keyword>
<dbReference type="GO" id="GO:0000160">
    <property type="term" value="P:phosphorelay signal transduction system"/>
    <property type="evidence" value="ECO:0007669"/>
    <property type="project" value="InterPro"/>
</dbReference>
<evidence type="ECO:0000256" key="2">
    <source>
        <dbReference type="ARBA" id="ARBA00023015"/>
    </source>
</evidence>
<sequence>MYRVLIADDEEIERLSFSRKLKKYFGESCEVFHAENGMQAILAVDKNDTPIVIMDIGMPGMNGVEAAEWIRKSHPDCVIIFLTAYDDFSYAKRAVSLHALEYLLKPCDDEELIPVMEEAMRQVDLCRKKAESPAGGTGFAGSSFAAAGGGGRGREGGRDGEGGTDGEGIRSTEAGNGRDAEDAPGQEPENGYSRVAAAIRAYVRENYSRDISMQDAARAMNYSEVYFCRLFKQCFDQNFTAYLTHLRVKEAKKLLEDPRANIKDVSRSVGYSDSKYFSKIFKRITGQLPSEYRDGLPS</sequence>
<dbReference type="SUPFAM" id="SSF52172">
    <property type="entry name" value="CheY-like"/>
    <property type="match status" value="1"/>
</dbReference>
<gene>
    <name evidence="10" type="ORF">ERS852407_00729</name>
</gene>
<evidence type="ECO:0000259" key="8">
    <source>
        <dbReference type="PROSITE" id="PS01124"/>
    </source>
</evidence>
<keyword evidence="3" id="KW-0238">DNA-binding</keyword>
<dbReference type="PRINTS" id="PR00032">
    <property type="entry name" value="HTHARAC"/>
</dbReference>
<dbReference type="PANTHER" id="PTHR43280">
    <property type="entry name" value="ARAC-FAMILY TRANSCRIPTIONAL REGULATOR"/>
    <property type="match status" value="1"/>
</dbReference>
<dbReference type="InterPro" id="IPR011006">
    <property type="entry name" value="CheY-like_superfamily"/>
</dbReference>
<dbReference type="InterPro" id="IPR009057">
    <property type="entry name" value="Homeodomain-like_sf"/>
</dbReference>
<dbReference type="Pfam" id="PF00072">
    <property type="entry name" value="Response_reg"/>
    <property type="match status" value="1"/>
</dbReference>
<dbReference type="InterPro" id="IPR020449">
    <property type="entry name" value="Tscrpt_reg_AraC-type_HTH"/>
</dbReference>
<dbReference type="RefSeq" id="WP_055653023.1">
    <property type="nucleotide sequence ID" value="NZ_CABIXC010000001.1"/>
</dbReference>
<feature type="domain" description="Response regulatory" evidence="9">
    <location>
        <begin position="3"/>
        <end position="120"/>
    </location>
</feature>